<evidence type="ECO:0000313" key="11">
    <source>
        <dbReference type="EMBL" id="AEE50715.1"/>
    </source>
</evidence>
<proteinExistence type="inferred from homology"/>
<gene>
    <name evidence="11" type="ordered locus">Halhy_2850</name>
</gene>
<dbReference type="Proteomes" id="UP000008461">
    <property type="component" value="Chromosome"/>
</dbReference>
<dbReference type="InterPro" id="IPR047817">
    <property type="entry name" value="ABC2_TM_bact-type"/>
</dbReference>
<keyword evidence="6 9" id="KW-0812">Transmembrane</keyword>
<feature type="transmembrane region" description="Helical" evidence="9">
    <location>
        <begin position="162"/>
        <end position="185"/>
    </location>
</feature>
<feature type="transmembrane region" description="Helical" evidence="9">
    <location>
        <begin position="192"/>
        <end position="211"/>
    </location>
</feature>
<dbReference type="OrthoDB" id="9786910at2"/>
<dbReference type="KEGG" id="hhy:Halhy_2850"/>
<dbReference type="RefSeq" id="WP_013765262.1">
    <property type="nucleotide sequence ID" value="NC_015510.1"/>
</dbReference>
<feature type="transmembrane region" description="Helical" evidence="9">
    <location>
        <begin position="50"/>
        <end position="71"/>
    </location>
</feature>
<keyword evidence="8 9" id="KW-0472">Membrane</keyword>
<keyword evidence="5" id="KW-0997">Cell inner membrane</keyword>
<keyword evidence="7 9" id="KW-1133">Transmembrane helix</keyword>
<keyword evidence="4 9" id="KW-1003">Cell membrane</keyword>
<dbReference type="GO" id="GO:0015920">
    <property type="term" value="P:lipopolysaccharide transport"/>
    <property type="evidence" value="ECO:0007669"/>
    <property type="project" value="TreeGrafter"/>
</dbReference>
<sequence length="280" mass="31590">MQEHWDIVITPRKSLFALNLREVWNYRDLLSLFVRRDIVAQYKQTILGPLWYFIQPMLTTIMFTIVFGNLAGISTDGIPPMLFYLAGITNWNYFAECLNKTSTTFRDNQNLFGKVYFPRLVVPLSIVASNLVRYGIQMLLFVAFYIYFLSSGTAIAPNAAALLFPLLVVLLAGLGLGFGLIITALTTKYRDLVFLVQFGVQLAMYATPVIYPLSKIPAEYQWIALANPMTALIETFKYGLLGQGTFSWWGLGYSAAFTLVAVLLGTAIFNRTERTFMDTV</sequence>
<dbReference type="STRING" id="760192.Halhy_2850"/>
<feature type="transmembrane region" description="Helical" evidence="9">
    <location>
        <begin position="78"/>
        <end position="95"/>
    </location>
</feature>
<reference key="2">
    <citation type="submission" date="2011-04" db="EMBL/GenBank/DDBJ databases">
        <title>Complete sequence of chromosome of Haliscomenobacter hydrossis DSM 1100.</title>
        <authorList>
            <consortium name="US DOE Joint Genome Institute (JGI-PGF)"/>
            <person name="Lucas S."/>
            <person name="Han J."/>
            <person name="Lapidus A."/>
            <person name="Bruce D."/>
            <person name="Goodwin L."/>
            <person name="Pitluck S."/>
            <person name="Peters L."/>
            <person name="Kyrpides N."/>
            <person name="Mavromatis K."/>
            <person name="Ivanova N."/>
            <person name="Ovchinnikova G."/>
            <person name="Pagani I."/>
            <person name="Daligault H."/>
            <person name="Detter J.C."/>
            <person name="Han C."/>
            <person name="Land M."/>
            <person name="Hauser L."/>
            <person name="Markowitz V."/>
            <person name="Cheng J.-F."/>
            <person name="Hugenholtz P."/>
            <person name="Woyke T."/>
            <person name="Wu D."/>
            <person name="Verbarg S."/>
            <person name="Frueling A."/>
            <person name="Brambilla E."/>
            <person name="Klenk H.-P."/>
            <person name="Eisen J.A."/>
        </authorList>
    </citation>
    <scope>NUCLEOTIDE SEQUENCE</scope>
    <source>
        <strain>DSM 1100</strain>
    </source>
</reference>
<evidence type="ECO:0000256" key="4">
    <source>
        <dbReference type="ARBA" id="ARBA00022475"/>
    </source>
</evidence>
<dbReference type="HOGENOM" id="CLU_060703_3_0_10"/>
<dbReference type="AlphaFoldDB" id="F4L356"/>
<evidence type="ECO:0000256" key="3">
    <source>
        <dbReference type="ARBA" id="ARBA00022448"/>
    </source>
</evidence>
<keyword evidence="12" id="KW-1185">Reference proteome</keyword>
<dbReference type="GO" id="GO:0140359">
    <property type="term" value="F:ABC-type transporter activity"/>
    <property type="evidence" value="ECO:0007669"/>
    <property type="project" value="InterPro"/>
</dbReference>
<evidence type="ECO:0000259" key="10">
    <source>
        <dbReference type="PROSITE" id="PS51012"/>
    </source>
</evidence>
<keyword evidence="3 9" id="KW-0813">Transport</keyword>
<organism evidence="11 12">
    <name type="scientific">Haliscomenobacter hydrossis (strain ATCC 27775 / DSM 1100 / LMG 10767 / O)</name>
    <dbReference type="NCBI Taxonomy" id="760192"/>
    <lineage>
        <taxon>Bacteria</taxon>
        <taxon>Pseudomonadati</taxon>
        <taxon>Bacteroidota</taxon>
        <taxon>Saprospiria</taxon>
        <taxon>Saprospirales</taxon>
        <taxon>Haliscomenobacteraceae</taxon>
        <taxon>Haliscomenobacter</taxon>
    </lineage>
</organism>
<evidence type="ECO:0000256" key="6">
    <source>
        <dbReference type="ARBA" id="ARBA00022692"/>
    </source>
</evidence>
<comment type="subcellular location">
    <subcellularLocation>
        <location evidence="1">Cell inner membrane</location>
        <topology evidence="1">Multi-pass membrane protein</topology>
    </subcellularLocation>
    <subcellularLocation>
        <location evidence="9">Cell membrane</location>
        <topology evidence="9">Multi-pass membrane protein</topology>
    </subcellularLocation>
</comment>
<dbReference type="PRINTS" id="PR00164">
    <property type="entry name" value="ABC2TRNSPORT"/>
</dbReference>
<protein>
    <recommendedName>
        <fullName evidence="9">Transport permease protein</fullName>
    </recommendedName>
</protein>
<dbReference type="eggNOG" id="COG1682">
    <property type="taxonomic scope" value="Bacteria"/>
</dbReference>
<dbReference type="Pfam" id="PF01061">
    <property type="entry name" value="ABC2_membrane"/>
    <property type="match status" value="1"/>
</dbReference>
<evidence type="ECO:0000313" key="12">
    <source>
        <dbReference type="Proteomes" id="UP000008461"/>
    </source>
</evidence>
<evidence type="ECO:0000256" key="1">
    <source>
        <dbReference type="ARBA" id="ARBA00004429"/>
    </source>
</evidence>
<comment type="similarity">
    <text evidence="2 9">Belongs to the ABC-2 integral membrane protein family.</text>
</comment>
<evidence type="ECO:0000256" key="2">
    <source>
        <dbReference type="ARBA" id="ARBA00007783"/>
    </source>
</evidence>
<dbReference type="GO" id="GO:0043190">
    <property type="term" value="C:ATP-binding cassette (ABC) transporter complex"/>
    <property type="evidence" value="ECO:0007669"/>
    <property type="project" value="InterPro"/>
</dbReference>
<dbReference type="InterPro" id="IPR000412">
    <property type="entry name" value="ABC_2_transport"/>
</dbReference>
<dbReference type="PROSITE" id="PS51012">
    <property type="entry name" value="ABC_TM2"/>
    <property type="match status" value="1"/>
</dbReference>
<feature type="transmembrane region" description="Helical" evidence="9">
    <location>
        <begin position="246"/>
        <end position="269"/>
    </location>
</feature>
<dbReference type="EMBL" id="CP002691">
    <property type="protein sequence ID" value="AEE50715.1"/>
    <property type="molecule type" value="Genomic_DNA"/>
</dbReference>
<evidence type="ECO:0000256" key="9">
    <source>
        <dbReference type="RuleBase" id="RU361157"/>
    </source>
</evidence>
<reference evidence="11 12" key="1">
    <citation type="journal article" date="2011" name="Stand. Genomic Sci.">
        <title>Complete genome sequence of Haliscomenobacter hydrossis type strain (O).</title>
        <authorList>
            <consortium name="US DOE Joint Genome Institute (JGI-PGF)"/>
            <person name="Daligault H."/>
            <person name="Lapidus A."/>
            <person name="Zeytun A."/>
            <person name="Nolan M."/>
            <person name="Lucas S."/>
            <person name="Del Rio T.G."/>
            <person name="Tice H."/>
            <person name="Cheng J.F."/>
            <person name="Tapia R."/>
            <person name="Han C."/>
            <person name="Goodwin L."/>
            <person name="Pitluck S."/>
            <person name="Liolios K."/>
            <person name="Pagani I."/>
            <person name="Ivanova N."/>
            <person name="Huntemann M."/>
            <person name="Mavromatis K."/>
            <person name="Mikhailova N."/>
            <person name="Pati A."/>
            <person name="Chen A."/>
            <person name="Palaniappan K."/>
            <person name="Land M."/>
            <person name="Hauser L."/>
            <person name="Brambilla E.M."/>
            <person name="Rohde M."/>
            <person name="Verbarg S."/>
            <person name="Goker M."/>
            <person name="Bristow J."/>
            <person name="Eisen J.A."/>
            <person name="Markowitz V."/>
            <person name="Hugenholtz P."/>
            <person name="Kyrpides N.C."/>
            <person name="Klenk H.P."/>
            <person name="Woyke T."/>
        </authorList>
    </citation>
    <scope>NUCLEOTIDE SEQUENCE [LARGE SCALE GENOMIC DNA]</scope>
    <source>
        <strain evidence="12">ATCC 27775 / DSM 1100 / LMG 10767 / O</strain>
    </source>
</reference>
<dbReference type="InterPro" id="IPR013525">
    <property type="entry name" value="ABC2_TM"/>
</dbReference>
<feature type="domain" description="ABC transmembrane type-2" evidence="10">
    <location>
        <begin position="47"/>
        <end position="272"/>
    </location>
</feature>
<evidence type="ECO:0000256" key="5">
    <source>
        <dbReference type="ARBA" id="ARBA00022519"/>
    </source>
</evidence>
<comment type="caution">
    <text evidence="9">Lacks conserved residue(s) required for the propagation of feature annotation.</text>
</comment>
<accession>F4L356</accession>
<evidence type="ECO:0000256" key="8">
    <source>
        <dbReference type="ARBA" id="ARBA00023136"/>
    </source>
</evidence>
<dbReference type="PANTHER" id="PTHR30413:SF8">
    <property type="entry name" value="TRANSPORT PERMEASE PROTEIN"/>
    <property type="match status" value="1"/>
</dbReference>
<dbReference type="PANTHER" id="PTHR30413">
    <property type="entry name" value="INNER MEMBRANE TRANSPORT PERMEASE"/>
    <property type="match status" value="1"/>
</dbReference>
<name>F4L356_HALH1</name>
<evidence type="ECO:0000256" key="7">
    <source>
        <dbReference type="ARBA" id="ARBA00022989"/>
    </source>
</evidence>